<dbReference type="NCBIfam" id="NF005291">
    <property type="entry name" value="PRK06814.1"/>
    <property type="match status" value="1"/>
</dbReference>
<evidence type="ECO:0000256" key="5">
    <source>
        <dbReference type="ARBA" id="ARBA00022989"/>
    </source>
</evidence>
<dbReference type="SUPFAM" id="SSF69593">
    <property type="entry name" value="Glycerol-3-phosphate (1)-acyltransferase"/>
    <property type="match status" value="1"/>
</dbReference>
<feature type="transmembrane region" description="Helical" evidence="7">
    <location>
        <begin position="242"/>
        <end position="265"/>
    </location>
</feature>
<dbReference type="InterPro" id="IPR036259">
    <property type="entry name" value="MFS_trans_sf"/>
</dbReference>
<dbReference type="eggNOG" id="COG0318">
    <property type="taxonomic scope" value="Bacteria"/>
</dbReference>
<feature type="domain" description="Phospholipid/glycerol acyltransferase" evidence="8">
    <location>
        <begin position="479"/>
        <end position="589"/>
    </location>
</feature>
<keyword evidence="4 7" id="KW-0812">Transmembrane</keyword>
<protein>
    <submittedName>
        <fullName evidence="9">Acylglycerophosphoethanolamine acyltransferase</fullName>
    </submittedName>
</protein>
<dbReference type="SMART" id="SM00563">
    <property type="entry name" value="PlsC"/>
    <property type="match status" value="1"/>
</dbReference>
<evidence type="ECO:0000256" key="1">
    <source>
        <dbReference type="ARBA" id="ARBA00004429"/>
    </source>
</evidence>
<dbReference type="KEGG" id="rak:A1C_04875"/>
<feature type="transmembrane region" description="Helical" evidence="7">
    <location>
        <begin position="277"/>
        <end position="296"/>
    </location>
</feature>
<gene>
    <name evidence="9" type="ordered locus">A1C_04875</name>
</gene>
<dbReference type="PANTHER" id="PTHR43201:SF5">
    <property type="entry name" value="MEDIUM-CHAIN ACYL-COA LIGASE ACSF2, MITOCHONDRIAL"/>
    <property type="match status" value="1"/>
</dbReference>
<feature type="transmembrane region" description="Helical" evidence="7">
    <location>
        <begin position="101"/>
        <end position="120"/>
    </location>
</feature>
<dbReference type="InterPro" id="IPR011701">
    <property type="entry name" value="MFS"/>
</dbReference>
<dbReference type="InterPro" id="IPR020845">
    <property type="entry name" value="AMP-binding_CS"/>
</dbReference>
<dbReference type="PROSITE" id="PS00455">
    <property type="entry name" value="AMP_BINDING"/>
    <property type="match status" value="1"/>
</dbReference>
<dbReference type="Gene3D" id="3.40.50.12780">
    <property type="entry name" value="N-terminal domain of ligase-like"/>
    <property type="match status" value="1"/>
</dbReference>
<sequence>MTSKSNKIGILNIKYNMDTNKLYLFKDRRFLPNFIVQLCGCLNDNILKNAIVILITYGISGALSKYNNILVLIANATFVLPFIIFASIAGQIADKYERASLIKIIKICEIGIIAFAIYGFHHNNLLILFCSISLMGIHSTFFGPIKYSVLPDHLNKDELLGANGFVEAGTFIGIFIGIIIGSYYTVSNNFIIYSLITIAFLGFITSLFSPKSQNANRDVKINCNIIDASINMIKYAKAKKQIYLAILGISWFWFIGAAIISQIPLLAKITFKADENVANLFLAVFSIGVGVGSFLCSKIFENEITVKYLFISALGISIFGIDLFFASRISSVNYEPTQLKSILVFLSKRHNWRIVIDLFFLASIGGLYIVPLFAILQHYANPAHRSRIIAVNNLINSIFMVGSTMILSLLFYLNFTIPWIILFISLANIIVTIYIYRLIPDVKIIPFKLLRRIFQICFDLMYKVEVKGFENFQKAGKKVVVVANHISYLDPPLIATYLKEEMIFAISPDIQKIWWIKPFLRMARTLPVDPSNPMAIKTLVKEVQKDQKVAIFPEGRISVTGSLMKIYEGPGMIADKACATVLPVRIDGTQFTHLSKLKNILKRKIFPKITITVLPPVKFANVSAASNQERRSYISRTLYDIMADMMFESSDYKNTLFSSLIEAAKIHGFKKKIVDDFEKNTVTYRDLILKSFILGDLIKKNNIFGRNLGLMLPNTTNTLITFYAMQSSGYVPAIINWSSGISTIINSCKLAQIKVVYTSKQFIKQANLHELITNLLDFGIKIIYLEDFKNQISTSLKLKAKIGSYFSQTYYNYFCRNRDDEKPAVIIFTSGTEGEPKAVLLSHRNLQTNRYQITAKVPFSPEDIVFNSLPLFHCFGLGGAIITTLNGIKLFLYPSPLNYRSIPEVIYDIGATILISTDTFLNGYANYAHPYDFYSLRYIFSGSEKLKKSTRQFWLNKYGIRIFEGYGITEAAPIIACNTPMHNKADTVGRLLPKIDYKLEKVEGLNEGCRLFIRGPNIMLGYLDLEGHRTYHEWYDTGDIVKIDSEGYITILGRLKRFAKISGEMISLTKIEELASEIDPNSLYAAISMPDKTHGEKIILLTTGSDINRENFADTVSKAQISLLHLPQVIITDSEIPLLASGKIDYLEIMKNVDKF</sequence>
<feature type="transmembrane region" description="Helical" evidence="7">
    <location>
        <begin position="159"/>
        <end position="184"/>
    </location>
</feature>
<dbReference type="GO" id="GO:0006631">
    <property type="term" value="P:fatty acid metabolic process"/>
    <property type="evidence" value="ECO:0007669"/>
    <property type="project" value="TreeGrafter"/>
</dbReference>
<evidence type="ECO:0000256" key="2">
    <source>
        <dbReference type="ARBA" id="ARBA00006432"/>
    </source>
</evidence>
<dbReference type="eggNOG" id="COG0204">
    <property type="taxonomic scope" value="Bacteria"/>
</dbReference>
<accession>A8GPA8</accession>
<dbReference type="Pfam" id="PF00501">
    <property type="entry name" value="AMP-binding"/>
    <property type="match status" value="1"/>
</dbReference>
<feature type="transmembrane region" description="Helical" evidence="7">
    <location>
        <begin position="126"/>
        <end position="147"/>
    </location>
</feature>
<feature type="transmembrane region" description="Helical" evidence="7">
    <location>
        <begin position="388"/>
        <end position="413"/>
    </location>
</feature>
<keyword evidence="3" id="KW-0436">Ligase</keyword>
<dbReference type="GO" id="GO:0022857">
    <property type="term" value="F:transmembrane transporter activity"/>
    <property type="evidence" value="ECO:0007669"/>
    <property type="project" value="InterPro"/>
</dbReference>
<proteinExistence type="inferred from homology"/>
<feature type="transmembrane region" description="Helical" evidence="7">
    <location>
        <begin position="69"/>
        <end position="89"/>
    </location>
</feature>
<dbReference type="SUPFAM" id="SSF56801">
    <property type="entry name" value="Acetyl-CoA synthetase-like"/>
    <property type="match status" value="1"/>
</dbReference>
<keyword evidence="9" id="KW-0808">Transferase</keyword>
<keyword evidence="9" id="KW-0012">Acyltransferase</keyword>
<feature type="transmembrane region" description="Helical" evidence="7">
    <location>
        <begin position="190"/>
        <end position="208"/>
    </location>
</feature>
<comment type="subcellular location">
    <subcellularLocation>
        <location evidence="1">Cell inner membrane</location>
        <topology evidence="1">Multi-pass membrane protein</topology>
    </subcellularLocation>
</comment>
<dbReference type="AlphaFoldDB" id="A8GPA8"/>
<dbReference type="Pfam" id="PF07690">
    <property type="entry name" value="MFS_1"/>
    <property type="match status" value="1"/>
</dbReference>
<evidence type="ECO:0000256" key="4">
    <source>
        <dbReference type="ARBA" id="ARBA00022692"/>
    </source>
</evidence>
<keyword evidence="5 7" id="KW-1133">Transmembrane helix</keyword>
<dbReference type="CDD" id="cd06173">
    <property type="entry name" value="MFS_MefA_like"/>
    <property type="match status" value="1"/>
</dbReference>
<dbReference type="InterPro" id="IPR042099">
    <property type="entry name" value="ANL_N_sf"/>
</dbReference>
<keyword evidence="6 7" id="KW-0472">Membrane</keyword>
<keyword evidence="10" id="KW-1185">Reference proteome</keyword>
<dbReference type="Proteomes" id="UP000006830">
    <property type="component" value="Chromosome"/>
</dbReference>
<dbReference type="InterPro" id="IPR000873">
    <property type="entry name" value="AMP-dep_synth/lig_dom"/>
</dbReference>
<dbReference type="SUPFAM" id="SSF103473">
    <property type="entry name" value="MFS general substrate transporter"/>
    <property type="match status" value="1"/>
</dbReference>
<evidence type="ECO:0000256" key="6">
    <source>
        <dbReference type="ARBA" id="ARBA00023136"/>
    </source>
</evidence>
<dbReference type="GO" id="GO:0031956">
    <property type="term" value="F:medium-chain fatty acid-CoA ligase activity"/>
    <property type="evidence" value="ECO:0007669"/>
    <property type="project" value="TreeGrafter"/>
</dbReference>
<feature type="transmembrane region" description="Helical" evidence="7">
    <location>
        <begin position="354"/>
        <end position="376"/>
    </location>
</feature>
<evidence type="ECO:0000256" key="7">
    <source>
        <dbReference type="SAM" id="Phobius"/>
    </source>
</evidence>
<dbReference type="CDD" id="cd07989">
    <property type="entry name" value="LPLAT_AGPAT-like"/>
    <property type="match status" value="1"/>
</dbReference>
<dbReference type="InterPro" id="IPR045851">
    <property type="entry name" value="AMP-bd_C_sf"/>
</dbReference>
<dbReference type="GO" id="GO:0016746">
    <property type="term" value="F:acyltransferase activity"/>
    <property type="evidence" value="ECO:0007669"/>
    <property type="project" value="UniProtKB-KW"/>
</dbReference>
<dbReference type="Gene3D" id="3.30.300.30">
    <property type="match status" value="1"/>
</dbReference>
<dbReference type="Pfam" id="PF01553">
    <property type="entry name" value="Acyltransferase"/>
    <property type="match status" value="1"/>
</dbReference>
<organism evidence="9 10">
    <name type="scientific">Rickettsia akari (strain Hartford)</name>
    <dbReference type="NCBI Taxonomy" id="293614"/>
    <lineage>
        <taxon>Bacteria</taxon>
        <taxon>Pseudomonadati</taxon>
        <taxon>Pseudomonadota</taxon>
        <taxon>Alphaproteobacteria</taxon>
        <taxon>Rickettsiales</taxon>
        <taxon>Rickettsiaceae</taxon>
        <taxon>Rickettsieae</taxon>
        <taxon>Rickettsia</taxon>
        <taxon>spotted fever group</taxon>
    </lineage>
</organism>
<dbReference type="EMBL" id="CP000847">
    <property type="protein sequence ID" value="ABV75233.1"/>
    <property type="molecule type" value="Genomic_DNA"/>
</dbReference>
<feature type="transmembrane region" description="Helical" evidence="7">
    <location>
        <begin position="419"/>
        <end position="439"/>
    </location>
</feature>
<dbReference type="GO" id="GO:0005886">
    <property type="term" value="C:plasma membrane"/>
    <property type="evidence" value="ECO:0007669"/>
    <property type="project" value="UniProtKB-SubCell"/>
</dbReference>
<dbReference type="HOGENOM" id="CLU_008489_0_0_5"/>
<name>A8GPA8_RICAH</name>
<evidence type="ECO:0000313" key="10">
    <source>
        <dbReference type="Proteomes" id="UP000006830"/>
    </source>
</evidence>
<evidence type="ECO:0000313" key="9">
    <source>
        <dbReference type="EMBL" id="ABV75233.1"/>
    </source>
</evidence>
<comment type="similarity">
    <text evidence="2">Belongs to the ATP-dependent AMP-binding enzyme family.</text>
</comment>
<reference evidence="9" key="1">
    <citation type="submission" date="2007-09" db="EMBL/GenBank/DDBJ databases">
        <title>Complete Genome Sequence of Rickettsia akari.</title>
        <authorList>
            <person name="Madan A."/>
            <person name="Fahey J."/>
            <person name="Helton E."/>
            <person name="Ketteman M."/>
            <person name="Madan A."/>
            <person name="Rodrigues S."/>
            <person name="Sanchez A."/>
            <person name="Whiting M."/>
            <person name="Dasch G."/>
            <person name="Eremeeva M."/>
        </authorList>
    </citation>
    <scope>NUCLEOTIDE SEQUENCE</scope>
    <source>
        <strain evidence="9">Hartford</strain>
    </source>
</reference>
<feature type="transmembrane region" description="Helical" evidence="7">
    <location>
        <begin position="308"/>
        <end position="326"/>
    </location>
</feature>
<dbReference type="Gene3D" id="1.20.1250.20">
    <property type="entry name" value="MFS general substrate transporter like domains"/>
    <property type="match status" value="1"/>
</dbReference>
<evidence type="ECO:0000259" key="8">
    <source>
        <dbReference type="SMART" id="SM00563"/>
    </source>
</evidence>
<evidence type="ECO:0000256" key="3">
    <source>
        <dbReference type="ARBA" id="ARBA00022598"/>
    </source>
</evidence>
<dbReference type="STRING" id="293614.A1C_04875"/>
<dbReference type="InterPro" id="IPR002123">
    <property type="entry name" value="Plipid/glycerol_acylTrfase"/>
</dbReference>
<dbReference type="PANTHER" id="PTHR43201">
    <property type="entry name" value="ACYL-COA SYNTHETASE"/>
    <property type="match status" value="1"/>
</dbReference>